<feature type="transmembrane region" description="Helical" evidence="1">
    <location>
        <begin position="45"/>
        <end position="65"/>
    </location>
</feature>
<dbReference type="Pfam" id="PF07786">
    <property type="entry name" value="HGSNAT_cat"/>
    <property type="match status" value="1"/>
</dbReference>
<keyword evidence="1" id="KW-0812">Transmembrane</keyword>
<feature type="transmembrane region" description="Helical" evidence="1">
    <location>
        <begin position="122"/>
        <end position="140"/>
    </location>
</feature>
<keyword evidence="1" id="KW-0472">Membrane</keyword>
<reference evidence="3 4" key="1">
    <citation type="submission" date="2016-11" db="EMBL/GenBank/DDBJ databases">
        <authorList>
            <person name="Jaros S."/>
            <person name="Januszkiewicz K."/>
            <person name="Wedrychowicz H."/>
        </authorList>
    </citation>
    <scope>NUCLEOTIDE SEQUENCE [LARGE SCALE GENOMIC DNA]</scope>
    <source>
        <strain evidence="3 4">CGMCC 1.12145</strain>
    </source>
</reference>
<feature type="transmembrane region" description="Helical" evidence="1">
    <location>
        <begin position="268"/>
        <end position="287"/>
    </location>
</feature>
<feature type="domain" description="Heparan-alpha-glucosaminide N-acetyltransferase catalytic" evidence="2">
    <location>
        <begin position="9"/>
        <end position="160"/>
    </location>
</feature>
<evidence type="ECO:0000256" key="1">
    <source>
        <dbReference type="SAM" id="Phobius"/>
    </source>
</evidence>
<keyword evidence="1" id="KW-1133">Transmembrane helix</keyword>
<dbReference type="InterPro" id="IPR012429">
    <property type="entry name" value="HGSNAT_cat"/>
</dbReference>
<feature type="transmembrane region" description="Helical" evidence="1">
    <location>
        <begin position="307"/>
        <end position="323"/>
    </location>
</feature>
<evidence type="ECO:0000313" key="4">
    <source>
        <dbReference type="Proteomes" id="UP000182248"/>
    </source>
</evidence>
<feature type="transmembrane region" description="Helical" evidence="1">
    <location>
        <begin position="206"/>
        <end position="226"/>
    </location>
</feature>
<dbReference type="PANTHER" id="PTHR31061">
    <property type="entry name" value="LD22376P"/>
    <property type="match status" value="1"/>
</dbReference>
<name>A0A1K1QL70_9FLAO</name>
<feature type="transmembrane region" description="Helical" evidence="1">
    <location>
        <begin position="147"/>
        <end position="167"/>
    </location>
</feature>
<sequence length="377" mass="42959">MTGVLKNERFLSLDVFRGLTIALMILVNTPGTGAKMYAYLVHADWFGFTLADLIFPSFLFATGNAMSFSMRKFREAAAVDFWKKVVKRTLLIFLLGFLMYWYPFLRISDGHTEWIPFGETRVMGVLQRIALCYFFGAVLVRYCSVKTIVWICVTLLLGYWGLLYAFGDPGHQLEMARNAATKFDLSVLGMGHIYKKDAIPFDPEGILSTLPSIVNVLGGYLAGVFIRKKGKTFETIAMLLIAGFGLYCLAEWWGLVFPVSKKLWTSPFALLTVGLDLSVLAVLIFVVELKNIRTGTRFFDIFGKNPLVIYLFSEIFFITLRLIPVNEHQDTFEWVSENVFQLLFPGSFGAFMTALVYMLLCWSLGWWMDKKNIYIKI</sequence>
<keyword evidence="4" id="KW-1185">Reference proteome</keyword>
<dbReference type="RefSeq" id="WP_072317868.1">
    <property type="nucleotide sequence ID" value="NZ_FPJE01000014.1"/>
</dbReference>
<evidence type="ECO:0000313" key="3">
    <source>
        <dbReference type="EMBL" id="SFW60690.1"/>
    </source>
</evidence>
<dbReference type="Proteomes" id="UP000182248">
    <property type="component" value="Unassembled WGS sequence"/>
</dbReference>
<dbReference type="PANTHER" id="PTHR31061:SF24">
    <property type="entry name" value="LD22376P"/>
    <property type="match status" value="1"/>
</dbReference>
<keyword evidence="3" id="KW-0012">Acyltransferase</keyword>
<organism evidence="3 4">
    <name type="scientific">Sinomicrobium oceani</name>
    <dbReference type="NCBI Taxonomy" id="1150368"/>
    <lineage>
        <taxon>Bacteria</taxon>
        <taxon>Pseudomonadati</taxon>
        <taxon>Bacteroidota</taxon>
        <taxon>Flavobacteriia</taxon>
        <taxon>Flavobacteriales</taxon>
        <taxon>Flavobacteriaceae</taxon>
        <taxon>Sinomicrobium</taxon>
    </lineage>
</organism>
<evidence type="ECO:0000259" key="2">
    <source>
        <dbReference type="Pfam" id="PF07786"/>
    </source>
</evidence>
<gene>
    <name evidence="3" type="ORF">SAMN02927921_02653</name>
</gene>
<accession>A0A1K1QL70</accession>
<dbReference type="OrthoDB" id="9788724at2"/>
<proteinExistence type="predicted"/>
<dbReference type="STRING" id="1150368.SAMN02927921_02653"/>
<feature type="transmembrane region" description="Helical" evidence="1">
    <location>
        <begin position="238"/>
        <end position="256"/>
    </location>
</feature>
<feature type="transmembrane region" description="Helical" evidence="1">
    <location>
        <begin position="85"/>
        <end position="102"/>
    </location>
</feature>
<dbReference type="GO" id="GO:0016746">
    <property type="term" value="F:acyltransferase activity"/>
    <property type="evidence" value="ECO:0007669"/>
    <property type="project" value="UniProtKB-KW"/>
</dbReference>
<feature type="transmembrane region" description="Helical" evidence="1">
    <location>
        <begin position="343"/>
        <end position="367"/>
    </location>
</feature>
<protein>
    <submittedName>
        <fullName evidence="3">Predicted acyltransferase</fullName>
    </submittedName>
</protein>
<keyword evidence="3" id="KW-0808">Transferase</keyword>
<dbReference type="EMBL" id="FPJE01000014">
    <property type="protein sequence ID" value="SFW60690.1"/>
    <property type="molecule type" value="Genomic_DNA"/>
</dbReference>
<dbReference type="AlphaFoldDB" id="A0A1K1QL70"/>